<keyword evidence="5" id="KW-0479">Metal-binding</keyword>
<dbReference type="PROSITE" id="PS51837">
    <property type="entry name" value="LITAF"/>
    <property type="match status" value="1"/>
</dbReference>
<evidence type="ECO:0000259" key="10">
    <source>
        <dbReference type="PROSITE" id="PS51837"/>
    </source>
</evidence>
<reference evidence="11" key="2">
    <citation type="submission" date="2020-05" db="UniProtKB">
        <authorList>
            <consortium name="EnsemblMetazoa"/>
        </authorList>
    </citation>
    <scope>IDENTIFICATION</scope>
    <source>
        <strain evidence="11">IAEA</strain>
    </source>
</reference>
<feature type="compositionally biased region" description="Low complexity" evidence="8">
    <location>
        <begin position="93"/>
        <end position="112"/>
    </location>
</feature>
<proteinExistence type="inferred from homology"/>
<accession>A0A1A9X4Y7</accession>
<dbReference type="Proteomes" id="UP000091820">
    <property type="component" value="Unassembled WGS sequence"/>
</dbReference>
<dbReference type="GO" id="GO:0031902">
    <property type="term" value="C:late endosome membrane"/>
    <property type="evidence" value="ECO:0007669"/>
    <property type="project" value="UniProtKB-SubCell"/>
</dbReference>
<keyword evidence="7 9" id="KW-0472">Membrane</keyword>
<feature type="region of interest" description="Disordered" evidence="8">
    <location>
        <begin position="1"/>
        <end position="22"/>
    </location>
</feature>
<dbReference type="GO" id="GO:0008270">
    <property type="term" value="F:zinc ion binding"/>
    <property type="evidence" value="ECO:0007669"/>
    <property type="project" value="TreeGrafter"/>
</dbReference>
<comment type="similarity">
    <text evidence="4">Belongs to the CDIP1/LITAF family.</text>
</comment>
<evidence type="ECO:0000256" key="6">
    <source>
        <dbReference type="ARBA" id="ARBA00022833"/>
    </source>
</evidence>
<dbReference type="SMART" id="SM00714">
    <property type="entry name" value="LITAF"/>
    <property type="match status" value="1"/>
</dbReference>
<dbReference type="PANTHER" id="PTHR23292:SF14">
    <property type="entry name" value="FI16615P1-RELATED"/>
    <property type="match status" value="1"/>
</dbReference>
<keyword evidence="9" id="KW-1133">Transmembrane helix</keyword>
<evidence type="ECO:0000256" key="2">
    <source>
        <dbReference type="ARBA" id="ARBA00004481"/>
    </source>
</evidence>
<evidence type="ECO:0000256" key="5">
    <source>
        <dbReference type="ARBA" id="ARBA00022723"/>
    </source>
</evidence>
<dbReference type="PANTHER" id="PTHR23292">
    <property type="entry name" value="LIPOPOLYSACCHARIDE-INDUCED TUMOR NECROSIS FACTOR-ALPHA FACTOR"/>
    <property type="match status" value="1"/>
</dbReference>
<dbReference type="InterPro" id="IPR006629">
    <property type="entry name" value="LITAF"/>
</dbReference>
<keyword evidence="9" id="KW-0812">Transmembrane</keyword>
<keyword evidence="12" id="KW-1185">Reference proteome</keyword>
<comment type="subcellular location">
    <subcellularLocation>
        <location evidence="2">Endosome membrane</location>
        <topology evidence="2">Peripheral membrane protein</topology>
    </subcellularLocation>
    <subcellularLocation>
        <location evidence="1">Late endosome membrane</location>
    </subcellularLocation>
    <subcellularLocation>
        <location evidence="3">Lysosome membrane</location>
        <topology evidence="3">Peripheral membrane protein</topology>
        <orientation evidence="3">Cytoplasmic side</orientation>
    </subcellularLocation>
</comment>
<evidence type="ECO:0000256" key="4">
    <source>
        <dbReference type="ARBA" id="ARBA00005975"/>
    </source>
</evidence>
<reference evidence="12" key="1">
    <citation type="submission" date="2014-03" db="EMBL/GenBank/DDBJ databases">
        <authorList>
            <person name="Aksoy S."/>
            <person name="Warren W."/>
            <person name="Wilson R.K."/>
        </authorList>
    </citation>
    <scope>NUCLEOTIDE SEQUENCE [LARGE SCALE GENOMIC DNA]</scope>
    <source>
        <strain evidence="12">IAEA</strain>
    </source>
</reference>
<dbReference type="GO" id="GO:0005765">
    <property type="term" value="C:lysosomal membrane"/>
    <property type="evidence" value="ECO:0007669"/>
    <property type="project" value="UniProtKB-SubCell"/>
</dbReference>
<evidence type="ECO:0000313" key="11">
    <source>
        <dbReference type="EnsemblMetazoa" id="GBRI044429-PA"/>
    </source>
</evidence>
<evidence type="ECO:0000256" key="7">
    <source>
        <dbReference type="ARBA" id="ARBA00023136"/>
    </source>
</evidence>
<evidence type="ECO:0000256" key="1">
    <source>
        <dbReference type="ARBA" id="ARBA00004414"/>
    </source>
</evidence>
<dbReference type="VEuPathDB" id="VectorBase:GBRI044429"/>
<feature type="domain" description="LITAF" evidence="10">
    <location>
        <begin position="104"/>
        <end position="190"/>
    </location>
</feature>
<organism evidence="11 12">
    <name type="scientific">Glossina brevipalpis</name>
    <dbReference type="NCBI Taxonomy" id="37001"/>
    <lineage>
        <taxon>Eukaryota</taxon>
        <taxon>Metazoa</taxon>
        <taxon>Ecdysozoa</taxon>
        <taxon>Arthropoda</taxon>
        <taxon>Hexapoda</taxon>
        <taxon>Insecta</taxon>
        <taxon>Pterygota</taxon>
        <taxon>Neoptera</taxon>
        <taxon>Endopterygota</taxon>
        <taxon>Diptera</taxon>
        <taxon>Brachycera</taxon>
        <taxon>Muscomorpha</taxon>
        <taxon>Hippoboscoidea</taxon>
        <taxon>Glossinidae</taxon>
        <taxon>Glossina</taxon>
    </lineage>
</organism>
<dbReference type="InterPro" id="IPR037519">
    <property type="entry name" value="LITAF_fam"/>
</dbReference>
<feature type="region of interest" description="Disordered" evidence="8">
    <location>
        <begin position="93"/>
        <end position="119"/>
    </location>
</feature>
<evidence type="ECO:0000256" key="9">
    <source>
        <dbReference type="SAM" id="Phobius"/>
    </source>
</evidence>
<dbReference type="Pfam" id="PF10601">
    <property type="entry name" value="zf-LITAF-like"/>
    <property type="match status" value="1"/>
</dbReference>
<sequence>MDRKHAMLYPDSSNIPVEERRSASVSIGLPTEAPPSYDVAIGTSEHNTTSEAGYTSPAFESNEQNAITQENSLQIRDTQPNTNNARNVITSYQSETSTATTEQTSTTTSSQQGQLKLGPDPSNVTCPTCGVSKTSRMTHTPNTRTHVSALVLCLIGWCCCACIVPYFMNSCRTGNHYCANCNAFLGTYTRETHTRETETKRRKRGRRRRR</sequence>
<protein>
    <recommendedName>
        <fullName evidence="10">LITAF domain-containing protein</fullName>
    </recommendedName>
</protein>
<feature type="transmembrane region" description="Helical" evidence="9">
    <location>
        <begin position="147"/>
        <end position="168"/>
    </location>
</feature>
<dbReference type="STRING" id="37001.A0A1A9X4Y7"/>
<dbReference type="AlphaFoldDB" id="A0A1A9X4Y7"/>
<evidence type="ECO:0000256" key="3">
    <source>
        <dbReference type="ARBA" id="ARBA00004630"/>
    </source>
</evidence>
<dbReference type="EnsemblMetazoa" id="GBRI044429-RA">
    <property type="protein sequence ID" value="GBRI044429-PA"/>
    <property type="gene ID" value="GBRI044429"/>
</dbReference>
<evidence type="ECO:0000256" key="8">
    <source>
        <dbReference type="SAM" id="MobiDB-lite"/>
    </source>
</evidence>
<keyword evidence="6" id="KW-0862">Zinc</keyword>
<evidence type="ECO:0000313" key="12">
    <source>
        <dbReference type="Proteomes" id="UP000091820"/>
    </source>
</evidence>
<name>A0A1A9X4Y7_9MUSC</name>